<keyword evidence="2" id="KW-1185">Reference proteome</keyword>
<reference evidence="2" key="1">
    <citation type="submission" date="2018-09" db="EMBL/GenBank/DDBJ databases">
        <title>Complete genome sequence of thermophilic cyanobacteria strain Thermosynechococcus elongatus PKUAC-SCTE542.</title>
        <authorList>
            <person name="Liang Y."/>
            <person name="Tang J."/>
            <person name="Daroch M."/>
        </authorList>
    </citation>
    <scope>NUCLEOTIDE SEQUENCE [LARGE SCALE GENOMIC DNA]</scope>
    <source>
        <strain evidence="2">E542</strain>
    </source>
</reference>
<dbReference type="Pfam" id="PF14103">
    <property type="entry name" value="DUF4276"/>
    <property type="match status" value="1"/>
</dbReference>
<dbReference type="Proteomes" id="UP000261812">
    <property type="component" value="Chromosome"/>
</dbReference>
<evidence type="ECO:0000313" key="1">
    <source>
        <dbReference type="EMBL" id="AXY68606.1"/>
    </source>
</evidence>
<evidence type="ECO:0000313" key="2">
    <source>
        <dbReference type="Proteomes" id="UP000261812"/>
    </source>
</evidence>
<name>A0A3B7MNH3_9CYAN</name>
<protein>
    <submittedName>
        <fullName evidence="1">DUF4276 family protein</fullName>
    </submittedName>
</protein>
<dbReference type="AlphaFoldDB" id="A0A3B7MNH3"/>
<dbReference type="EMBL" id="CP032152">
    <property type="protein sequence ID" value="AXY68606.1"/>
    <property type="molecule type" value="Genomic_DNA"/>
</dbReference>
<gene>
    <name evidence="1" type="ORF">D3A95_12740</name>
</gene>
<accession>A0A3B7MNH3</accession>
<organism evidence="1 2">
    <name type="scientific">Thermosynechococcus sichuanensis E542</name>
    <dbReference type="NCBI Taxonomy" id="2016101"/>
    <lineage>
        <taxon>Bacteria</taxon>
        <taxon>Bacillati</taxon>
        <taxon>Cyanobacteriota</taxon>
        <taxon>Cyanophyceae</taxon>
        <taxon>Acaryochloridales</taxon>
        <taxon>Thermosynechococcaceae</taxon>
        <taxon>Thermosynechococcus</taxon>
        <taxon>Thermosynechococcus sichuanensis</taxon>
    </lineage>
</organism>
<proteinExistence type="predicted"/>
<dbReference type="InterPro" id="IPR025455">
    <property type="entry name" value="DUF4276"/>
</dbReference>
<dbReference type="KEGG" id="tsq:D3A95_12740"/>
<sequence>MPSRKHSNETTVTQHFEFLVEEPSMEKFLHGLLPRLLRKDQTFKVHPFQGKQDLLKKLESRLRAYAEWLPTNWRIVVLVDRDDDDCKKLKQELENIATKAGLKTRSNSSLCWQVVNRIVIEELEAWYFGDWDAVRAAYPKVSRTVMQKTKYRNSDAIAGGTWETFESVMQRYGYFKSGLRKIEVAQALGQHLNPSRCKSPSFVCFRDALL</sequence>